<dbReference type="EMBL" id="JANAVB010013597">
    <property type="protein sequence ID" value="KAJ6835154.1"/>
    <property type="molecule type" value="Genomic_DNA"/>
</dbReference>
<comment type="caution">
    <text evidence="1">The sequence shown here is derived from an EMBL/GenBank/DDBJ whole genome shotgun (WGS) entry which is preliminary data.</text>
</comment>
<evidence type="ECO:0000313" key="1">
    <source>
        <dbReference type="EMBL" id="KAJ6835154.1"/>
    </source>
</evidence>
<gene>
    <name evidence="1" type="ORF">M6B38_124285</name>
</gene>
<proteinExistence type="predicted"/>
<organism evidence="1 2">
    <name type="scientific">Iris pallida</name>
    <name type="common">Sweet iris</name>
    <dbReference type="NCBI Taxonomy" id="29817"/>
    <lineage>
        <taxon>Eukaryota</taxon>
        <taxon>Viridiplantae</taxon>
        <taxon>Streptophyta</taxon>
        <taxon>Embryophyta</taxon>
        <taxon>Tracheophyta</taxon>
        <taxon>Spermatophyta</taxon>
        <taxon>Magnoliopsida</taxon>
        <taxon>Liliopsida</taxon>
        <taxon>Asparagales</taxon>
        <taxon>Iridaceae</taxon>
        <taxon>Iridoideae</taxon>
        <taxon>Irideae</taxon>
        <taxon>Iris</taxon>
    </lineage>
</organism>
<dbReference type="AlphaFoldDB" id="A0AAX6H317"/>
<reference evidence="1" key="1">
    <citation type="journal article" date="2023" name="GigaByte">
        <title>Genome assembly of the bearded iris, Iris pallida Lam.</title>
        <authorList>
            <person name="Bruccoleri R.E."/>
            <person name="Oakeley E.J."/>
            <person name="Faust A.M.E."/>
            <person name="Altorfer M."/>
            <person name="Dessus-Babus S."/>
            <person name="Burckhardt D."/>
            <person name="Oertli M."/>
            <person name="Naumann U."/>
            <person name="Petersen F."/>
            <person name="Wong J."/>
        </authorList>
    </citation>
    <scope>NUCLEOTIDE SEQUENCE</scope>
    <source>
        <strain evidence="1">GSM-AAB239-AS_SAM_17_03QT</strain>
    </source>
</reference>
<dbReference type="Proteomes" id="UP001140949">
    <property type="component" value="Unassembled WGS sequence"/>
</dbReference>
<reference evidence="1" key="2">
    <citation type="submission" date="2023-04" db="EMBL/GenBank/DDBJ databases">
        <authorList>
            <person name="Bruccoleri R.E."/>
            <person name="Oakeley E.J."/>
            <person name="Faust A.-M."/>
            <person name="Dessus-Babus S."/>
            <person name="Altorfer M."/>
            <person name="Burckhardt D."/>
            <person name="Oertli M."/>
            <person name="Naumann U."/>
            <person name="Petersen F."/>
            <person name="Wong J."/>
        </authorList>
    </citation>
    <scope>NUCLEOTIDE SEQUENCE</scope>
    <source>
        <strain evidence="1">GSM-AAB239-AS_SAM_17_03QT</strain>
        <tissue evidence="1">Leaf</tissue>
    </source>
</reference>
<accession>A0AAX6H317</accession>
<sequence>MLCWTSLDHKGLEPSRFGTLQYVLLRSC</sequence>
<keyword evidence="2" id="KW-1185">Reference proteome</keyword>
<protein>
    <submittedName>
        <fullName evidence="1">Uncharacterized protein</fullName>
    </submittedName>
</protein>
<evidence type="ECO:0000313" key="2">
    <source>
        <dbReference type="Proteomes" id="UP001140949"/>
    </source>
</evidence>
<name>A0AAX6H317_IRIPA</name>